<name>A0A1M5KML6_9BACT</name>
<dbReference type="STRING" id="1194090.SAMN05443144_1337"/>
<dbReference type="AlphaFoldDB" id="A0A1M5KML6"/>
<organism evidence="1 2">
    <name type="scientific">Fodinibius roseus</name>
    <dbReference type="NCBI Taxonomy" id="1194090"/>
    <lineage>
        <taxon>Bacteria</taxon>
        <taxon>Pseudomonadati</taxon>
        <taxon>Balneolota</taxon>
        <taxon>Balneolia</taxon>
        <taxon>Balneolales</taxon>
        <taxon>Balneolaceae</taxon>
        <taxon>Fodinibius</taxon>
    </lineage>
</organism>
<keyword evidence="2" id="KW-1185">Reference proteome</keyword>
<dbReference type="Proteomes" id="UP000184041">
    <property type="component" value="Unassembled WGS sequence"/>
</dbReference>
<accession>A0A1M5KML6</accession>
<sequence length="121" mass="14478">MFNQIKQFLSSFSTSHKQDEYIFDPVAKFTADEVENKQFDFDVSSHLENFIATLNYCPSKNLREYWREILTTVVEDGYYQMPKPTQPHAWFIHERLIELEKAGYLDYIGFGSYTIGRKMWR</sequence>
<dbReference type="RefSeq" id="WP_073068265.1">
    <property type="nucleotide sequence ID" value="NZ_FQUS01000033.1"/>
</dbReference>
<reference evidence="1 2" key="1">
    <citation type="submission" date="2016-11" db="EMBL/GenBank/DDBJ databases">
        <authorList>
            <person name="Jaros S."/>
            <person name="Januszkiewicz K."/>
            <person name="Wedrychowicz H."/>
        </authorList>
    </citation>
    <scope>NUCLEOTIDE SEQUENCE [LARGE SCALE GENOMIC DNA]</scope>
    <source>
        <strain evidence="1 2">DSM 21986</strain>
    </source>
</reference>
<gene>
    <name evidence="1" type="ORF">SAMN05443144_1337</name>
</gene>
<evidence type="ECO:0000313" key="2">
    <source>
        <dbReference type="Proteomes" id="UP000184041"/>
    </source>
</evidence>
<proteinExistence type="predicted"/>
<dbReference type="EMBL" id="FQUS01000033">
    <property type="protein sequence ID" value="SHG53966.1"/>
    <property type="molecule type" value="Genomic_DNA"/>
</dbReference>
<protein>
    <submittedName>
        <fullName evidence="1">Uncharacterized protein</fullName>
    </submittedName>
</protein>
<evidence type="ECO:0000313" key="1">
    <source>
        <dbReference type="EMBL" id="SHG53966.1"/>
    </source>
</evidence>